<evidence type="ECO:0000313" key="3">
    <source>
        <dbReference type="EMBL" id="OBR66958.1"/>
    </source>
</evidence>
<comment type="caution">
    <text evidence="3">The sequence shown here is derived from an EMBL/GenBank/DDBJ whole genome shotgun (WGS) entry which is preliminary data.</text>
</comment>
<dbReference type="Gene3D" id="3.90.640.20">
    <property type="entry name" value="Heat-shock cognate protein, ATPase"/>
    <property type="match status" value="1"/>
</dbReference>
<evidence type="ECO:0000259" key="2">
    <source>
        <dbReference type="Pfam" id="PF13739"/>
    </source>
</evidence>
<dbReference type="AlphaFoldDB" id="A0A1A5YN28"/>
<dbReference type="Pfam" id="PF11738">
    <property type="entry name" value="DUF3298"/>
    <property type="match status" value="1"/>
</dbReference>
<feature type="domain" description="Deacetylase PdaC" evidence="2">
    <location>
        <begin position="42"/>
        <end position="96"/>
    </location>
</feature>
<sequence>MSISSPLVVQTAKAVFPKTTLLVPHVSGGGHANANAVRIINEEIAAEVRNLRANQGPLDDPRAEMLGWFEVKTNEKNVFSLSLYNYAYTGGAHGMTLQQSLTFDASTGKRYTLGELFKPGSNYIEVISAIVAASIAKRGIETLEPFKSISPGQSFYIADRSLVIYFQLYELAAYVYGFIYFPISVYELQSIIKEDGPLGVMLAGD</sequence>
<dbReference type="InterPro" id="IPR021729">
    <property type="entry name" value="DUF3298"/>
</dbReference>
<dbReference type="EMBL" id="LYPA01000042">
    <property type="protein sequence ID" value="OBR66958.1"/>
    <property type="molecule type" value="Genomic_DNA"/>
</dbReference>
<dbReference type="Proteomes" id="UP000092024">
    <property type="component" value="Unassembled WGS sequence"/>
</dbReference>
<accession>A0A1A5YN28</accession>
<evidence type="ECO:0000313" key="4">
    <source>
        <dbReference type="Proteomes" id="UP000092024"/>
    </source>
</evidence>
<name>A0A1A5YN28_9BACL</name>
<keyword evidence="4" id="KW-1185">Reference proteome</keyword>
<protein>
    <recommendedName>
        <fullName evidence="5">DUF3298 domain-containing protein</fullName>
    </recommendedName>
</protein>
<proteinExistence type="predicted"/>
<gene>
    <name evidence="3" type="ORF">A7K91_21765</name>
</gene>
<dbReference type="InterPro" id="IPR025303">
    <property type="entry name" value="PdaC"/>
</dbReference>
<dbReference type="RefSeq" id="WP_068680941.1">
    <property type="nucleotide sequence ID" value="NZ_LYPA01000042.1"/>
</dbReference>
<reference evidence="3 4" key="1">
    <citation type="submission" date="2016-05" db="EMBL/GenBank/DDBJ databases">
        <title>Paenibacillus oryzae. sp. nov., isolated from the rice root.</title>
        <authorList>
            <person name="Zhang J."/>
            <person name="Zhang X."/>
        </authorList>
    </citation>
    <scope>NUCLEOTIDE SEQUENCE [LARGE SCALE GENOMIC DNA]</scope>
    <source>
        <strain evidence="3 4">1DrF-4</strain>
    </source>
</reference>
<dbReference type="Pfam" id="PF13739">
    <property type="entry name" value="PdaC"/>
    <property type="match status" value="1"/>
</dbReference>
<dbReference type="OrthoDB" id="5637at2"/>
<dbReference type="InterPro" id="IPR037126">
    <property type="entry name" value="PdaC/RsiV-like_sf"/>
</dbReference>
<evidence type="ECO:0008006" key="5">
    <source>
        <dbReference type="Google" id="ProtNLM"/>
    </source>
</evidence>
<dbReference type="STRING" id="1844972.A7K91_21765"/>
<feature type="domain" description="DUF3298" evidence="1">
    <location>
        <begin position="115"/>
        <end position="184"/>
    </location>
</feature>
<dbReference type="Gene3D" id="3.30.565.40">
    <property type="entry name" value="Fervidobacterium nodosum Rt17-B1 like"/>
    <property type="match status" value="1"/>
</dbReference>
<organism evidence="3 4">
    <name type="scientific">Paenibacillus oryzae</name>
    <dbReference type="NCBI Taxonomy" id="1844972"/>
    <lineage>
        <taxon>Bacteria</taxon>
        <taxon>Bacillati</taxon>
        <taxon>Bacillota</taxon>
        <taxon>Bacilli</taxon>
        <taxon>Bacillales</taxon>
        <taxon>Paenibacillaceae</taxon>
        <taxon>Paenibacillus</taxon>
    </lineage>
</organism>
<evidence type="ECO:0000259" key="1">
    <source>
        <dbReference type="Pfam" id="PF11738"/>
    </source>
</evidence>